<dbReference type="SUPFAM" id="SSF54001">
    <property type="entry name" value="Cysteine proteinases"/>
    <property type="match status" value="1"/>
</dbReference>
<dbReference type="PROSITE" id="PS51935">
    <property type="entry name" value="NLPC_P60"/>
    <property type="match status" value="1"/>
</dbReference>
<evidence type="ECO:0000313" key="8">
    <source>
        <dbReference type="Proteomes" id="UP001596174"/>
    </source>
</evidence>
<comment type="similarity">
    <text evidence="1">Belongs to the peptidase C40 family.</text>
</comment>
<proteinExistence type="inferred from homology"/>
<evidence type="ECO:0000256" key="3">
    <source>
        <dbReference type="ARBA" id="ARBA00022801"/>
    </source>
</evidence>
<evidence type="ECO:0000256" key="5">
    <source>
        <dbReference type="SAM" id="SignalP"/>
    </source>
</evidence>
<reference evidence="8" key="1">
    <citation type="journal article" date="2019" name="Int. J. Syst. Evol. Microbiol.">
        <title>The Global Catalogue of Microorganisms (GCM) 10K type strain sequencing project: providing services to taxonomists for standard genome sequencing and annotation.</title>
        <authorList>
            <consortium name="The Broad Institute Genomics Platform"/>
            <consortium name="The Broad Institute Genome Sequencing Center for Infectious Disease"/>
            <person name="Wu L."/>
            <person name="Ma J."/>
        </authorList>
    </citation>
    <scope>NUCLEOTIDE SEQUENCE [LARGE SCALE GENOMIC DNA]</scope>
    <source>
        <strain evidence="8">JCM 4816</strain>
    </source>
</reference>
<feature type="chain" id="PRO_5046792747" evidence="5">
    <location>
        <begin position="26"/>
        <end position="152"/>
    </location>
</feature>
<dbReference type="PANTHER" id="PTHR47053:SF1">
    <property type="entry name" value="MUREIN DD-ENDOPEPTIDASE MEPH-RELATED"/>
    <property type="match status" value="1"/>
</dbReference>
<dbReference type="PANTHER" id="PTHR47053">
    <property type="entry name" value="MUREIN DD-ENDOPEPTIDASE MEPH-RELATED"/>
    <property type="match status" value="1"/>
</dbReference>
<dbReference type="InterPro" id="IPR000064">
    <property type="entry name" value="NLP_P60_dom"/>
</dbReference>
<dbReference type="InterPro" id="IPR051202">
    <property type="entry name" value="Peptidase_C40"/>
</dbReference>
<keyword evidence="3" id="KW-0378">Hydrolase</keyword>
<comment type="caution">
    <text evidence="7">The sequence shown here is derived from an EMBL/GenBank/DDBJ whole genome shotgun (WGS) entry which is preliminary data.</text>
</comment>
<keyword evidence="4" id="KW-0788">Thiol protease</keyword>
<evidence type="ECO:0000256" key="2">
    <source>
        <dbReference type="ARBA" id="ARBA00022670"/>
    </source>
</evidence>
<evidence type="ECO:0000313" key="7">
    <source>
        <dbReference type="EMBL" id="MFC5911720.1"/>
    </source>
</evidence>
<evidence type="ECO:0000259" key="6">
    <source>
        <dbReference type="PROSITE" id="PS51935"/>
    </source>
</evidence>
<evidence type="ECO:0000256" key="1">
    <source>
        <dbReference type="ARBA" id="ARBA00007074"/>
    </source>
</evidence>
<keyword evidence="2" id="KW-0645">Protease</keyword>
<protein>
    <submittedName>
        <fullName evidence="7">C40 family peptidase</fullName>
    </submittedName>
</protein>
<feature type="domain" description="NlpC/P60" evidence="6">
    <location>
        <begin position="34"/>
        <end position="152"/>
    </location>
</feature>
<keyword evidence="5" id="KW-0732">Signal</keyword>
<dbReference type="Proteomes" id="UP001596174">
    <property type="component" value="Unassembled WGS sequence"/>
</dbReference>
<dbReference type="EMBL" id="JBHSQJ010000231">
    <property type="protein sequence ID" value="MFC5911720.1"/>
    <property type="molecule type" value="Genomic_DNA"/>
</dbReference>
<name>A0ABW1GA97_9ACTN</name>
<sequence length="152" mass="16967">MKRTIAGLALAVSLPIAQVAFPAGAVARPAHTVHSPGARIIAMGARYRGVPFVWGGNHPRTGFDCSGFTKYVFARLHVRIPRTAAAQFRAAHHTRHPKPGDLFFVHDASGHVYHVGIYVNRHTWLEAEHPGKGVGFYRPWTRHVWYGFFHVK</sequence>
<organism evidence="7 8">
    <name type="scientific">Streptacidiphilus monticola</name>
    <dbReference type="NCBI Taxonomy" id="2161674"/>
    <lineage>
        <taxon>Bacteria</taxon>
        <taxon>Bacillati</taxon>
        <taxon>Actinomycetota</taxon>
        <taxon>Actinomycetes</taxon>
        <taxon>Kitasatosporales</taxon>
        <taxon>Streptomycetaceae</taxon>
        <taxon>Streptacidiphilus</taxon>
    </lineage>
</organism>
<dbReference type="Pfam" id="PF00877">
    <property type="entry name" value="NLPC_P60"/>
    <property type="match status" value="1"/>
</dbReference>
<gene>
    <name evidence="7" type="ORF">ACFP3V_31510</name>
</gene>
<accession>A0ABW1GA97</accession>
<dbReference type="InterPro" id="IPR038765">
    <property type="entry name" value="Papain-like_cys_pep_sf"/>
</dbReference>
<feature type="signal peptide" evidence="5">
    <location>
        <begin position="1"/>
        <end position="25"/>
    </location>
</feature>
<dbReference type="RefSeq" id="WP_380591173.1">
    <property type="nucleotide sequence ID" value="NZ_JBHSQJ010000231.1"/>
</dbReference>
<dbReference type="Gene3D" id="3.90.1720.10">
    <property type="entry name" value="endopeptidase domain like (from Nostoc punctiforme)"/>
    <property type="match status" value="1"/>
</dbReference>
<evidence type="ECO:0000256" key="4">
    <source>
        <dbReference type="ARBA" id="ARBA00022807"/>
    </source>
</evidence>
<keyword evidence="8" id="KW-1185">Reference proteome</keyword>